<gene>
    <name evidence="3" type="ORF">C3Z13_03760</name>
</gene>
<dbReference type="Pfam" id="PF13632">
    <property type="entry name" value="Glyco_trans_2_3"/>
    <property type="match status" value="1"/>
</dbReference>
<reference evidence="3 4" key="1">
    <citation type="submission" date="2018-02" db="EMBL/GenBank/DDBJ databases">
        <title>Classification genera of Pasteurellaceae by whole genome sequence comparison.</title>
        <authorList>
            <person name="Christensen H."/>
        </authorList>
    </citation>
    <scope>NUCLEOTIDE SEQUENCE [LARGE SCALE GENOMIC DNA]</scope>
    <source>
        <strain evidence="3 4">20186H4H1</strain>
    </source>
</reference>
<evidence type="ECO:0000256" key="1">
    <source>
        <dbReference type="SAM" id="Phobius"/>
    </source>
</evidence>
<organism evidence="3 4">
    <name type="scientific">Avibacterium endocarditidis</name>
    <dbReference type="NCBI Taxonomy" id="380674"/>
    <lineage>
        <taxon>Bacteria</taxon>
        <taxon>Pseudomonadati</taxon>
        <taxon>Pseudomonadota</taxon>
        <taxon>Gammaproteobacteria</taxon>
        <taxon>Pasteurellales</taxon>
        <taxon>Pasteurellaceae</taxon>
        <taxon>Avibacterium</taxon>
    </lineage>
</organism>
<feature type="domain" description="Glycosyltransferase 2-like" evidence="2">
    <location>
        <begin position="11"/>
        <end position="201"/>
    </location>
</feature>
<sequence>MAIENASGDVIIRFDAHGCAPPDFVSRRVRVIKDGEYVAGGPCHRIVDEQTKWKETLSTAESSMFGSGIAPYRRNSTRTYVKSISHGIYRREVFDKTGGFNEKLGRTEDNEMHYRIRKSGYRICFEPSCISYHHTRSSLKAMLKQKYGNGFWIGRTIGICPKCFSIFHFVPAIFVLSILASLILATIGCPIFIILLTVLYGIANIIMTITSIFKKISG</sequence>
<keyword evidence="1" id="KW-1133">Transmembrane helix</keyword>
<protein>
    <recommendedName>
        <fullName evidence="2">Glycosyltransferase 2-like domain-containing protein</fullName>
    </recommendedName>
</protein>
<keyword evidence="1" id="KW-0472">Membrane</keyword>
<dbReference type="EMBL" id="PQVI01000041">
    <property type="protein sequence ID" value="POY42710.1"/>
    <property type="molecule type" value="Genomic_DNA"/>
</dbReference>
<dbReference type="InterPro" id="IPR001173">
    <property type="entry name" value="Glyco_trans_2-like"/>
</dbReference>
<feature type="transmembrane region" description="Helical" evidence="1">
    <location>
        <begin position="191"/>
        <end position="213"/>
    </location>
</feature>
<keyword evidence="4" id="KW-1185">Reference proteome</keyword>
<evidence type="ECO:0000259" key="2">
    <source>
        <dbReference type="Pfam" id="PF13632"/>
    </source>
</evidence>
<dbReference type="Gene3D" id="3.90.550.10">
    <property type="entry name" value="Spore Coat Polysaccharide Biosynthesis Protein SpsA, Chain A"/>
    <property type="match status" value="1"/>
</dbReference>
<feature type="transmembrane region" description="Helical" evidence="1">
    <location>
        <begin position="163"/>
        <end position="185"/>
    </location>
</feature>
<dbReference type="Proteomes" id="UP000237229">
    <property type="component" value="Unassembled WGS sequence"/>
</dbReference>
<accession>A0ABX4ZU08</accession>
<dbReference type="SUPFAM" id="SSF53448">
    <property type="entry name" value="Nucleotide-diphospho-sugar transferases"/>
    <property type="match status" value="1"/>
</dbReference>
<evidence type="ECO:0000313" key="4">
    <source>
        <dbReference type="Proteomes" id="UP000237229"/>
    </source>
</evidence>
<dbReference type="InterPro" id="IPR029044">
    <property type="entry name" value="Nucleotide-diphossugar_trans"/>
</dbReference>
<name>A0ABX4ZU08_9PAST</name>
<comment type="caution">
    <text evidence="3">The sequence shown here is derived from an EMBL/GenBank/DDBJ whole genome shotgun (WGS) entry which is preliminary data.</text>
</comment>
<proteinExistence type="predicted"/>
<keyword evidence="1" id="KW-0812">Transmembrane</keyword>
<evidence type="ECO:0000313" key="3">
    <source>
        <dbReference type="EMBL" id="POY42710.1"/>
    </source>
</evidence>